<dbReference type="EMBL" id="SIRE01000023">
    <property type="protein sequence ID" value="TBL72665.1"/>
    <property type="molecule type" value="Genomic_DNA"/>
</dbReference>
<organism evidence="1 2">
    <name type="scientific">Paenibacillus thalictri</name>
    <dbReference type="NCBI Taxonomy" id="2527873"/>
    <lineage>
        <taxon>Bacteria</taxon>
        <taxon>Bacillati</taxon>
        <taxon>Bacillota</taxon>
        <taxon>Bacilli</taxon>
        <taxon>Bacillales</taxon>
        <taxon>Paenibacillaceae</taxon>
        <taxon>Paenibacillus</taxon>
    </lineage>
</organism>
<name>A0A4Q9DIV9_9BACL</name>
<protein>
    <submittedName>
        <fullName evidence="1">Uncharacterized protein</fullName>
    </submittedName>
</protein>
<evidence type="ECO:0000313" key="2">
    <source>
        <dbReference type="Proteomes" id="UP000293142"/>
    </source>
</evidence>
<keyword evidence="2" id="KW-1185">Reference proteome</keyword>
<comment type="caution">
    <text evidence="1">The sequence shown here is derived from an EMBL/GenBank/DDBJ whole genome shotgun (WGS) entry which is preliminary data.</text>
</comment>
<reference evidence="1 2" key="1">
    <citation type="submission" date="2019-02" db="EMBL/GenBank/DDBJ databases">
        <title>Paenibacillus sp. nov., isolated from surface-sterilized tissue of Thalictrum simplex L.</title>
        <authorList>
            <person name="Tuo L."/>
        </authorList>
    </citation>
    <scope>NUCLEOTIDE SEQUENCE [LARGE SCALE GENOMIC DNA]</scope>
    <source>
        <strain evidence="1 2">N2SHLJ1</strain>
    </source>
</reference>
<dbReference type="AlphaFoldDB" id="A0A4Q9DIV9"/>
<dbReference type="Proteomes" id="UP000293142">
    <property type="component" value="Unassembled WGS sequence"/>
</dbReference>
<dbReference type="OrthoDB" id="2085824at2"/>
<evidence type="ECO:0000313" key="1">
    <source>
        <dbReference type="EMBL" id="TBL72665.1"/>
    </source>
</evidence>
<proteinExistence type="predicted"/>
<sequence length="97" mass="10780">MGVRYAREYSDIIADLSEALSSVRGCYELLDMGREDWEAMELTERSECLRTLADDVFYGLGSGGAIRHSGSAIRHDRNRHIIVVSSGTNVVTVVFLI</sequence>
<gene>
    <name evidence="1" type="ORF">EYB31_28355</name>
</gene>
<dbReference type="RefSeq" id="WP_131016852.1">
    <property type="nucleotide sequence ID" value="NZ_SIRE01000023.1"/>
</dbReference>
<accession>A0A4Q9DIV9</accession>